<comment type="caution">
    <text evidence="1">The sequence shown here is derived from an EMBL/GenBank/DDBJ whole genome shotgun (WGS) entry which is preliminary data.</text>
</comment>
<dbReference type="Proteomes" id="UP000178606">
    <property type="component" value="Unassembled WGS sequence"/>
</dbReference>
<name>A0A1F6D235_HANXR</name>
<dbReference type="EMBL" id="MFKF01000078">
    <property type="protein sequence ID" value="OGG55435.1"/>
    <property type="molecule type" value="Genomic_DNA"/>
</dbReference>
<evidence type="ECO:0000313" key="2">
    <source>
        <dbReference type="Proteomes" id="UP000178606"/>
    </source>
</evidence>
<evidence type="ECO:0000313" key="1">
    <source>
        <dbReference type="EMBL" id="OGG55435.1"/>
    </source>
</evidence>
<organism evidence="1 2">
    <name type="scientific">Handelsmanbacteria sp. (strain RIFCSPLOWO2_12_FULL_64_10)</name>
    <dbReference type="NCBI Taxonomy" id="1817868"/>
    <lineage>
        <taxon>Bacteria</taxon>
        <taxon>Candidatus Handelsmaniibacteriota</taxon>
    </lineage>
</organism>
<accession>A0A1F6D235</accession>
<protein>
    <submittedName>
        <fullName evidence="1">Uncharacterized protein</fullName>
    </submittedName>
</protein>
<proteinExistence type="predicted"/>
<reference evidence="1 2" key="1">
    <citation type="journal article" date="2016" name="Nat. Commun.">
        <title>Thousands of microbial genomes shed light on interconnected biogeochemical processes in an aquifer system.</title>
        <authorList>
            <person name="Anantharaman K."/>
            <person name="Brown C.T."/>
            <person name="Hug L.A."/>
            <person name="Sharon I."/>
            <person name="Castelle C.J."/>
            <person name="Probst A.J."/>
            <person name="Thomas B.C."/>
            <person name="Singh A."/>
            <person name="Wilkins M.J."/>
            <person name="Karaoz U."/>
            <person name="Brodie E.L."/>
            <person name="Williams K.H."/>
            <person name="Hubbard S.S."/>
            <person name="Banfield J.F."/>
        </authorList>
    </citation>
    <scope>NUCLEOTIDE SEQUENCE [LARGE SCALE GENOMIC DNA]</scope>
    <source>
        <strain evidence="2">RIFCSPLOWO2_12_FULL_64_10</strain>
    </source>
</reference>
<gene>
    <name evidence="1" type="ORF">A3F84_06050</name>
</gene>
<dbReference type="AlphaFoldDB" id="A0A1F6D235"/>
<sequence length="145" mass="16003">MPLNDNQKRHLLSSFRYVDGLLSDIEALLASTGTESPFSQYIQDITPVQRKAIVEGIARLRAQMAAALKKMGIALPAPTISGAWAVQSMLLNVDIALVEIGPRYMRGYGEVDPEAERMLRGVVAELEKTLQRLSIYLTEGSDQRS</sequence>